<gene>
    <name evidence="3" type="ORF">FHS22_000196</name>
</gene>
<feature type="compositionally biased region" description="Low complexity" evidence="1">
    <location>
        <begin position="154"/>
        <end position="167"/>
    </location>
</feature>
<keyword evidence="2" id="KW-0472">Membrane</keyword>
<reference evidence="3 4" key="1">
    <citation type="submission" date="2020-08" db="EMBL/GenBank/DDBJ databases">
        <title>Genomic Encyclopedia of Type Strains, Phase III (KMG-III): the genomes of soil and plant-associated and newly described type strains.</title>
        <authorList>
            <person name="Whitman W."/>
        </authorList>
    </citation>
    <scope>NUCLEOTIDE SEQUENCE [LARGE SCALE GENOMIC DNA]</scope>
    <source>
        <strain evidence="3 4">CECT 3303</strain>
    </source>
</reference>
<evidence type="ECO:0000313" key="3">
    <source>
        <dbReference type="EMBL" id="MBB5960958.1"/>
    </source>
</evidence>
<evidence type="ECO:0000256" key="1">
    <source>
        <dbReference type="SAM" id="MobiDB-lite"/>
    </source>
</evidence>
<dbReference type="InterPro" id="IPR045590">
    <property type="entry name" value="DUF6463"/>
</dbReference>
<feature type="compositionally biased region" description="Pro residues" evidence="1">
    <location>
        <begin position="144"/>
        <end position="153"/>
    </location>
</feature>
<accession>A0A841CXV7</accession>
<dbReference type="Proteomes" id="UP000562352">
    <property type="component" value="Unassembled WGS sequence"/>
</dbReference>
<feature type="transmembrane region" description="Helical" evidence="2">
    <location>
        <begin position="96"/>
        <end position="129"/>
    </location>
</feature>
<dbReference type="EMBL" id="JACHJJ010000001">
    <property type="protein sequence ID" value="MBB5960958.1"/>
    <property type="molecule type" value="Genomic_DNA"/>
</dbReference>
<name>A0A841CXV7_PLAVE</name>
<feature type="compositionally biased region" description="Basic and acidic residues" evidence="1">
    <location>
        <begin position="168"/>
        <end position="177"/>
    </location>
</feature>
<protein>
    <submittedName>
        <fullName evidence="3">Uncharacterized protein</fullName>
    </submittedName>
</protein>
<proteinExistence type="predicted"/>
<feature type="region of interest" description="Disordered" evidence="1">
    <location>
        <begin position="137"/>
        <end position="177"/>
    </location>
</feature>
<dbReference type="Pfam" id="PF20064">
    <property type="entry name" value="DUF6463"/>
    <property type="match status" value="1"/>
</dbReference>
<sequence>MSTAPMARPPASAAPPSRFTVWAGRTMILIAVAHTIVFARLAPWSGWLAGDLRNRAADSDSVATFWALPGGFAVVLMLLGLLVARAGGQGQRVPGYVGWVLLAWAALAVSLIGPSGFLLAVVPAGLLIAADITAGRRPAAGPGRVPPSRPVRPGPTGAAGPPGTAGKRTTDEGRQSP</sequence>
<dbReference type="AlphaFoldDB" id="A0A841CXV7"/>
<keyword evidence="4" id="KW-1185">Reference proteome</keyword>
<comment type="caution">
    <text evidence="3">The sequence shown here is derived from an EMBL/GenBank/DDBJ whole genome shotgun (WGS) entry which is preliminary data.</text>
</comment>
<keyword evidence="2" id="KW-0812">Transmembrane</keyword>
<organism evidence="3 4">
    <name type="scientific">Planomonospora venezuelensis</name>
    <dbReference type="NCBI Taxonomy" id="1999"/>
    <lineage>
        <taxon>Bacteria</taxon>
        <taxon>Bacillati</taxon>
        <taxon>Actinomycetota</taxon>
        <taxon>Actinomycetes</taxon>
        <taxon>Streptosporangiales</taxon>
        <taxon>Streptosporangiaceae</taxon>
        <taxon>Planomonospora</taxon>
    </lineage>
</organism>
<feature type="transmembrane region" description="Helical" evidence="2">
    <location>
        <begin position="63"/>
        <end position="84"/>
    </location>
</feature>
<evidence type="ECO:0000256" key="2">
    <source>
        <dbReference type="SAM" id="Phobius"/>
    </source>
</evidence>
<feature type="transmembrane region" description="Helical" evidence="2">
    <location>
        <begin position="20"/>
        <end position="42"/>
    </location>
</feature>
<keyword evidence="2" id="KW-1133">Transmembrane helix</keyword>
<evidence type="ECO:0000313" key="4">
    <source>
        <dbReference type="Proteomes" id="UP000562352"/>
    </source>
</evidence>
<dbReference type="RefSeq" id="WP_184937446.1">
    <property type="nucleotide sequence ID" value="NZ_BAAAWZ010000001.1"/>
</dbReference>